<dbReference type="InterPro" id="IPR050338">
    <property type="entry name" value="DisA"/>
</dbReference>
<dbReference type="PANTHER" id="PTHR34185:SF1">
    <property type="entry name" value="DIADENYLATE CYCLASE"/>
    <property type="match status" value="1"/>
</dbReference>
<evidence type="ECO:0000256" key="3">
    <source>
        <dbReference type="ARBA" id="ARBA00022695"/>
    </source>
</evidence>
<dbReference type="Gene3D" id="3.40.1700.10">
    <property type="entry name" value="DNA integrity scanning protein, DisA, N-terminal domain"/>
    <property type="match status" value="1"/>
</dbReference>
<feature type="transmembrane region" description="Helical" evidence="6">
    <location>
        <begin position="15"/>
        <end position="33"/>
    </location>
</feature>
<evidence type="ECO:0000313" key="9">
    <source>
        <dbReference type="Proteomes" id="UP000650524"/>
    </source>
</evidence>
<dbReference type="InterPro" id="IPR014046">
    <property type="entry name" value="C-di-AMP_synthase"/>
</dbReference>
<reference evidence="8 9" key="1">
    <citation type="submission" date="2020-08" db="EMBL/GenBank/DDBJ databases">
        <title>Bridging the membrane lipid divide: bacteria of the FCB group superphylum have the potential to synthesize archaeal ether lipids.</title>
        <authorList>
            <person name="Villanueva L."/>
            <person name="Von Meijenfeldt F.A.B."/>
            <person name="Westbye A.B."/>
            <person name="Yadav S."/>
            <person name="Hopmans E.C."/>
            <person name="Dutilh B.E."/>
            <person name="Sinninghe Damste J.S."/>
        </authorList>
    </citation>
    <scope>NUCLEOTIDE SEQUENCE [LARGE SCALE GENOMIC DNA]</scope>
    <source>
        <strain evidence="8">NIOZ-UU27</strain>
    </source>
</reference>
<keyword evidence="6" id="KW-1133">Transmembrane helix</keyword>
<dbReference type="SUPFAM" id="SSF143597">
    <property type="entry name" value="YojJ-like"/>
    <property type="match status" value="1"/>
</dbReference>
<keyword evidence="5" id="KW-0067">ATP-binding</keyword>
<organism evidence="8 9">
    <name type="scientific">Candidatus Desulfacyla euxinica</name>
    <dbReference type="NCBI Taxonomy" id="2841693"/>
    <lineage>
        <taxon>Bacteria</taxon>
        <taxon>Deltaproteobacteria</taxon>
        <taxon>Candidatus Desulfacyla</taxon>
    </lineage>
</organism>
<accession>A0A8J6T8L1</accession>
<dbReference type="PIRSF" id="PIRSF004793">
    <property type="entry name" value="UCP004793"/>
    <property type="match status" value="1"/>
</dbReference>
<evidence type="ECO:0000256" key="4">
    <source>
        <dbReference type="ARBA" id="ARBA00022741"/>
    </source>
</evidence>
<dbReference type="PANTHER" id="PTHR34185">
    <property type="entry name" value="DIADENYLATE CYCLASE"/>
    <property type="match status" value="1"/>
</dbReference>
<proteinExistence type="predicted"/>
<keyword evidence="3" id="KW-0548">Nucleotidyltransferase</keyword>
<feature type="domain" description="DAC" evidence="7">
    <location>
        <begin position="82"/>
        <end position="208"/>
    </location>
</feature>
<name>A0A8J6T8L1_9DELT</name>
<dbReference type="InterPro" id="IPR045585">
    <property type="entry name" value="CdaA_N"/>
</dbReference>
<dbReference type="EMBL" id="JACNJD010000289">
    <property type="protein sequence ID" value="MBC8178569.1"/>
    <property type="molecule type" value="Genomic_DNA"/>
</dbReference>
<comment type="caution">
    <text evidence="8">The sequence shown here is derived from an EMBL/GenBank/DDBJ whole genome shotgun (WGS) entry which is preliminary data.</text>
</comment>
<feature type="transmembrane region" description="Helical" evidence="6">
    <location>
        <begin position="64"/>
        <end position="81"/>
    </location>
</feature>
<dbReference type="GO" id="GO:0005524">
    <property type="term" value="F:ATP binding"/>
    <property type="evidence" value="ECO:0007669"/>
    <property type="project" value="UniProtKB-KW"/>
</dbReference>
<feature type="non-terminal residue" evidence="8">
    <location>
        <position position="208"/>
    </location>
</feature>
<protein>
    <submittedName>
        <fullName evidence="8">DNA integrity scanning protein DisA nucleotide-binding domain protein</fullName>
    </submittedName>
</protein>
<evidence type="ECO:0000256" key="1">
    <source>
        <dbReference type="ARBA" id="ARBA00000877"/>
    </source>
</evidence>
<sequence>MNILAIIANFKFQDLLDILFLTVVAYHLFIWFQGTKAFKALIGLLILGAVFTMARAWGLFLTTWVFQFLWQILVILLVVLFQSEIRQVLEKVNPLQRFGFRRQKKTEEWIVDFAKGIFALAGEKTGALIIIERDERVQEHMTEGQHLESTPTPEVLKSIFQKESPLHDGAILIREGEITEVACYLPLTPAEGLPKEWGTRHRAAIGLS</sequence>
<evidence type="ECO:0000256" key="6">
    <source>
        <dbReference type="SAM" id="Phobius"/>
    </source>
</evidence>
<feature type="transmembrane region" description="Helical" evidence="6">
    <location>
        <begin position="40"/>
        <end position="58"/>
    </location>
</feature>
<keyword evidence="6" id="KW-0472">Membrane</keyword>
<keyword evidence="2" id="KW-0808">Transferase</keyword>
<dbReference type="Proteomes" id="UP000650524">
    <property type="component" value="Unassembled WGS sequence"/>
</dbReference>
<evidence type="ECO:0000259" key="7">
    <source>
        <dbReference type="PROSITE" id="PS51794"/>
    </source>
</evidence>
<keyword evidence="6" id="KW-0812">Transmembrane</keyword>
<gene>
    <name evidence="8" type="ORF">H8E19_14280</name>
</gene>
<evidence type="ECO:0000313" key="8">
    <source>
        <dbReference type="EMBL" id="MBC8178569.1"/>
    </source>
</evidence>
<dbReference type="GO" id="GO:0006171">
    <property type="term" value="P:cAMP biosynthetic process"/>
    <property type="evidence" value="ECO:0007669"/>
    <property type="project" value="InterPro"/>
</dbReference>
<dbReference type="GO" id="GO:0106408">
    <property type="term" value="F:diadenylate cyclase activity"/>
    <property type="evidence" value="ECO:0007669"/>
    <property type="project" value="UniProtKB-EC"/>
</dbReference>
<dbReference type="Pfam" id="PF02457">
    <property type="entry name" value="DAC"/>
    <property type="match status" value="1"/>
</dbReference>
<evidence type="ECO:0000256" key="5">
    <source>
        <dbReference type="ARBA" id="ARBA00022840"/>
    </source>
</evidence>
<comment type="catalytic activity">
    <reaction evidence="1">
        <text>2 ATP = 3',3'-c-di-AMP + 2 diphosphate</text>
        <dbReference type="Rhea" id="RHEA:35655"/>
        <dbReference type="ChEBI" id="CHEBI:30616"/>
        <dbReference type="ChEBI" id="CHEBI:33019"/>
        <dbReference type="ChEBI" id="CHEBI:71500"/>
        <dbReference type="EC" id="2.7.7.85"/>
    </reaction>
</comment>
<dbReference type="Pfam" id="PF19293">
    <property type="entry name" value="CdaA_N"/>
    <property type="match status" value="1"/>
</dbReference>
<keyword evidence="4" id="KW-0547">Nucleotide-binding</keyword>
<dbReference type="AlphaFoldDB" id="A0A8J6T8L1"/>
<dbReference type="InterPro" id="IPR036888">
    <property type="entry name" value="DNA_integrity_DisA_N_sf"/>
</dbReference>
<dbReference type="GO" id="GO:0004016">
    <property type="term" value="F:adenylate cyclase activity"/>
    <property type="evidence" value="ECO:0007669"/>
    <property type="project" value="InterPro"/>
</dbReference>
<dbReference type="InterPro" id="IPR003390">
    <property type="entry name" value="DNA_integrity_scan_DisA_N"/>
</dbReference>
<evidence type="ECO:0000256" key="2">
    <source>
        <dbReference type="ARBA" id="ARBA00022679"/>
    </source>
</evidence>
<dbReference type="PROSITE" id="PS51794">
    <property type="entry name" value="DAC"/>
    <property type="match status" value="1"/>
</dbReference>